<evidence type="ECO:0000256" key="1">
    <source>
        <dbReference type="ARBA" id="ARBA00001933"/>
    </source>
</evidence>
<keyword evidence="3" id="KW-0210">Decarboxylase</keyword>
<dbReference type="Proteomes" id="UP000034076">
    <property type="component" value="Unassembled WGS sequence"/>
</dbReference>
<feature type="domain" description="Orn/Lys/Arg decarboxylases family 1 pyridoxal-P attachment site" evidence="6">
    <location>
        <begin position="3"/>
        <end position="289"/>
    </location>
</feature>
<evidence type="ECO:0000313" key="9">
    <source>
        <dbReference type="Proteomes" id="UP000034076"/>
    </source>
</evidence>
<dbReference type="EMBL" id="LAYJ01000033">
    <property type="protein sequence ID" value="KKI52239.1"/>
    <property type="molecule type" value="Genomic_DNA"/>
</dbReference>
<organism evidence="8 9">
    <name type="scientific">Christensenella hongkongensis</name>
    <dbReference type="NCBI Taxonomy" id="270498"/>
    <lineage>
        <taxon>Bacteria</taxon>
        <taxon>Bacillati</taxon>
        <taxon>Bacillota</taxon>
        <taxon>Clostridia</taxon>
        <taxon>Christensenellales</taxon>
        <taxon>Christensenellaceae</taxon>
        <taxon>Christensenella</taxon>
    </lineage>
</organism>
<gene>
    <name evidence="8" type="ORF">CHK_0347</name>
</gene>
<evidence type="ECO:0000313" key="8">
    <source>
        <dbReference type="EMBL" id="KKI52239.1"/>
    </source>
</evidence>
<dbReference type="RefSeq" id="WP_046442261.1">
    <property type="nucleotide sequence ID" value="NZ_LAYJ01000033.1"/>
</dbReference>
<keyword evidence="4" id="KW-0663">Pyridoxal phosphate</keyword>
<dbReference type="InterPro" id="IPR015421">
    <property type="entry name" value="PyrdxlP-dep_Trfase_major"/>
</dbReference>
<proteinExistence type="inferred from homology"/>
<sequence>MNTPVADMLTRVAQASKSRFCMPGHKGKGGFLPIEVSRLDITELPDADNLYAPQGVIREAQELHAKHIGARESYFLVNGSSCGVHAAVLSVLEPKDTVIVARDIHLSAVNAFCMAGVQPVFVCPETEAAGVPGVVTAKEIARAVENHPHAKAVYLTYPNYYGLCADINEICAIAHKAGMKVICDAAHAAAFDFSELLPVSPAQAGCDIWVTSLHKTLCAMNQCAVLNIGANAAIQPEVVRSRLNMLQTTSPSYLLLASCDYSLAMMREEGEVRLRAAVNLVEDNMRRIEAISGYRCVLQDIPKASGAFDRDILKLVIDVTDRGISGFGAAKELHKCGIDVETADVSNIVLICTIADGIEDFENLRDALKQIRGANYHIANTFAQEEINEVYRTQLERSMRDAFFAERRIVAVEDSVGCIAVASAGAYPPGVPVIMPGQRITKQMIDYLRHLQGSGYGLFGMQDGGIEIACL</sequence>
<evidence type="ECO:0000256" key="4">
    <source>
        <dbReference type="ARBA" id="ARBA00022898"/>
    </source>
</evidence>
<dbReference type="EC" id="4.1.1.19" evidence="8"/>
<dbReference type="InterPro" id="IPR008286">
    <property type="entry name" value="Prn/Lys/Arg_de-COase_C"/>
</dbReference>
<dbReference type="Gene3D" id="3.90.100.10">
    <property type="entry name" value="Orn/Lys/Arg decarboxylase, C-terminal domain"/>
    <property type="match status" value="1"/>
</dbReference>
<comment type="caution">
    <text evidence="8">The sequence shown here is derived from an EMBL/GenBank/DDBJ whole genome shotgun (WGS) entry which is preliminary data.</text>
</comment>
<dbReference type="InterPro" id="IPR036633">
    <property type="entry name" value="Prn/Lys/Arg_de-COase_C_sf"/>
</dbReference>
<protein>
    <submittedName>
        <fullName evidence="8">Arginine decarboxylase</fullName>
        <ecNumber evidence="8">4.1.1.18</ecNumber>
        <ecNumber evidence="8">4.1.1.19</ecNumber>
    </submittedName>
</protein>
<dbReference type="EC" id="4.1.1.18" evidence="8"/>
<dbReference type="AlphaFoldDB" id="A0A0M2NI82"/>
<dbReference type="SUPFAM" id="SSF55904">
    <property type="entry name" value="Ornithine decarboxylase C-terminal domain"/>
    <property type="match status" value="1"/>
</dbReference>
<dbReference type="GO" id="GO:0008923">
    <property type="term" value="F:lysine decarboxylase activity"/>
    <property type="evidence" value="ECO:0007669"/>
    <property type="project" value="UniProtKB-EC"/>
</dbReference>
<evidence type="ECO:0000256" key="3">
    <source>
        <dbReference type="ARBA" id="ARBA00022793"/>
    </source>
</evidence>
<accession>A0A0M2NI82</accession>
<dbReference type="InterPro" id="IPR015424">
    <property type="entry name" value="PyrdxlP-dep_Trfase"/>
</dbReference>
<dbReference type="PANTHER" id="PTHR43277">
    <property type="entry name" value="ARGININE DECARBOXYLASE"/>
    <property type="match status" value="1"/>
</dbReference>
<dbReference type="STRING" id="270498.CHK_0347"/>
<dbReference type="SUPFAM" id="SSF53383">
    <property type="entry name" value="PLP-dependent transferases"/>
    <property type="match status" value="1"/>
</dbReference>
<keyword evidence="5 8" id="KW-0456">Lyase</keyword>
<dbReference type="Gene3D" id="3.40.640.10">
    <property type="entry name" value="Type I PLP-dependent aspartate aminotransferase-like (Major domain)"/>
    <property type="match status" value="1"/>
</dbReference>
<dbReference type="PANTHER" id="PTHR43277:SF4">
    <property type="entry name" value="ARGININE DECARBOXYLASE"/>
    <property type="match status" value="1"/>
</dbReference>
<comment type="cofactor">
    <cofactor evidence="1">
        <name>pyridoxal 5'-phosphate</name>
        <dbReference type="ChEBI" id="CHEBI:597326"/>
    </cofactor>
</comment>
<evidence type="ECO:0000259" key="7">
    <source>
        <dbReference type="Pfam" id="PF03711"/>
    </source>
</evidence>
<reference evidence="8 9" key="1">
    <citation type="submission" date="2015-04" db="EMBL/GenBank/DDBJ databases">
        <title>Draft genome sequence of bacteremic isolate Catabacter hongkongensis type strain HKU16T.</title>
        <authorList>
            <person name="Lau S.K."/>
            <person name="Teng J.L."/>
            <person name="Huang Y."/>
            <person name="Curreem S.O."/>
            <person name="Tsui S.K."/>
            <person name="Woo P.C."/>
        </authorList>
    </citation>
    <scope>NUCLEOTIDE SEQUENCE [LARGE SCALE GENOMIC DNA]</scope>
    <source>
        <strain evidence="8 9">HKU16</strain>
    </source>
</reference>
<evidence type="ECO:0000256" key="5">
    <source>
        <dbReference type="ARBA" id="ARBA00023239"/>
    </source>
</evidence>
<dbReference type="Pfam" id="PF03711">
    <property type="entry name" value="OKR_DC_1_C"/>
    <property type="match status" value="1"/>
</dbReference>
<evidence type="ECO:0000256" key="2">
    <source>
        <dbReference type="ARBA" id="ARBA00010671"/>
    </source>
</evidence>
<feature type="domain" description="Orn/Lys/Arg decarboxylase C-terminal" evidence="7">
    <location>
        <begin position="399"/>
        <end position="454"/>
    </location>
</feature>
<dbReference type="OrthoDB" id="9815233at2"/>
<name>A0A0M2NI82_9FIRM</name>
<dbReference type="GO" id="GO:0008792">
    <property type="term" value="F:arginine decarboxylase activity"/>
    <property type="evidence" value="ECO:0007669"/>
    <property type="project" value="UniProtKB-EC"/>
</dbReference>
<dbReference type="Pfam" id="PF01276">
    <property type="entry name" value="OKR_DC_1"/>
    <property type="match status" value="1"/>
</dbReference>
<dbReference type="InterPro" id="IPR052357">
    <property type="entry name" value="Orn_Lys_Arg_decarboxylase-I"/>
</dbReference>
<comment type="similarity">
    <text evidence="2">Belongs to the Orn/Lys/Arg decarboxylase class-I family.</text>
</comment>
<keyword evidence="9" id="KW-1185">Reference proteome</keyword>
<evidence type="ECO:0000259" key="6">
    <source>
        <dbReference type="Pfam" id="PF01276"/>
    </source>
</evidence>
<dbReference type="InterPro" id="IPR000310">
    <property type="entry name" value="Orn/Lys/Arg_deCO2ase_major_dom"/>
</dbReference>